<evidence type="ECO:0000313" key="2">
    <source>
        <dbReference type="Proteomes" id="UP001344906"/>
    </source>
</evidence>
<accession>A0ABQ6G0J9</accession>
<proteinExistence type="predicted"/>
<dbReference type="Proteomes" id="UP001344906">
    <property type="component" value="Unassembled WGS sequence"/>
</dbReference>
<evidence type="ECO:0000313" key="1">
    <source>
        <dbReference type="EMBL" id="GLV58304.1"/>
    </source>
</evidence>
<sequence>MTRRFRRAIQISWILLISLILIGMAAPVDASTRETQQTKAAGMLDARIFLTGDVLRQRFQDTINQQVPRLSASTINGIVHSAPAGDQGWIGQIANALIQPSATLTELTPQANGFNTGISLSLYPGDPKPINSHMLVTFSILNDSTIQVNGQALPGSQTLITGPLTTLHVPIGKLTSVQTTTTCGDANLELGLQIPQTGNQAQGSLNDSHQQARTANASAMDTAPLSMTMKRADAGPTDQQAVPVYVEVPFSSLKTVAGGLGTLSINNSMEAKNIQLSAQNGKLVVTADIISLVFGTPMFKLGTATTIMEPQVAGGKLQFQVDKTTLNVLIFTFPADNYNQQIEQALNGKIGNILGNNLTLTSASMGPTTQISCVAPDSLLLTGITTLN</sequence>
<reference evidence="1 2" key="1">
    <citation type="submission" date="2023-02" db="EMBL/GenBank/DDBJ databases">
        <title>Dictyobacter halimunensis sp. nov., a new member of the class Ktedonobacteria from forest soil in a geothermal area.</title>
        <authorList>
            <person name="Rachmania M.K."/>
            <person name="Ningsih F."/>
            <person name="Sakai Y."/>
            <person name="Yabe S."/>
            <person name="Yokota A."/>
            <person name="Sjamsuridzal W."/>
        </authorList>
    </citation>
    <scope>NUCLEOTIDE SEQUENCE [LARGE SCALE GENOMIC DNA]</scope>
    <source>
        <strain evidence="1 2">S3.2.2.5</strain>
    </source>
</reference>
<dbReference type="EMBL" id="BSRI01000002">
    <property type="protein sequence ID" value="GLV58304.1"/>
    <property type="molecule type" value="Genomic_DNA"/>
</dbReference>
<name>A0ABQ6G0J9_9CHLR</name>
<keyword evidence="2" id="KW-1185">Reference proteome</keyword>
<dbReference type="RefSeq" id="WP_338254464.1">
    <property type="nucleotide sequence ID" value="NZ_BSRI01000002.1"/>
</dbReference>
<protein>
    <submittedName>
        <fullName evidence="1">Uncharacterized protein</fullName>
    </submittedName>
</protein>
<organism evidence="1 2">
    <name type="scientific">Dictyobacter halimunensis</name>
    <dbReference type="NCBI Taxonomy" id="3026934"/>
    <lineage>
        <taxon>Bacteria</taxon>
        <taxon>Bacillati</taxon>
        <taxon>Chloroflexota</taxon>
        <taxon>Ktedonobacteria</taxon>
        <taxon>Ktedonobacterales</taxon>
        <taxon>Dictyobacteraceae</taxon>
        <taxon>Dictyobacter</taxon>
    </lineage>
</organism>
<gene>
    <name evidence="1" type="ORF">KDH_51370</name>
</gene>
<comment type="caution">
    <text evidence="1">The sequence shown here is derived from an EMBL/GenBank/DDBJ whole genome shotgun (WGS) entry which is preliminary data.</text>
</comment>